<dbReference type="PANTHER" id="PTHR11241:SF0">
    <property type="entry name" value="DEOXYURIDINE 5'-TRIPHOSPHATE NUCLEOTIDOHYDROLASE"/>
    <property type="match status" value="1"/>
</dbReference>
<dbReference type="GO" id="GO:0046081">
    <property type="term" value="P:dUTP catabolic process"/>
    <property type="evidence" value="ECO:0007669"/>
    <property type="project" value="InterPro"/>
</dbReference>
<dbReference type="Pfam" id="PF00692">
    <property type="entry name" value="dUTPase"/>
    <property type="match status" value="1"/>
</dbReference>
<reference evidence="5" key="1">
    <citation type="journal article" date="2020" name="Nature">
        <title>Giant virus diversity and host interactions through global metagenomics.</title>
        <authorList>
            <person name="Schulz F."/>
            <person name="Roux S."/>
            <person name="Paez-Espino D."/>
            <person name="Jungbluth S."/>
            <person name="Walsh D.A."/>
            <person name="Denef V.J."/>
            <person name="McMahon K.D."/>
            <person name="Konstantinidis K.T."/>
            <person name="Eloe-Fadrosh E.A."/>
            <person name="Kyrpides N.C."/>
            <person name="Woyke T."/>
        </authorList>
    </citation>
    <scope>NUCLEOTIDE SEQUENCE</scope>
    <source>
        <strain evidence="5">GVMAG-M-3300023184-160</strain>
    </source>
</reference>
<evidence type="ECO:0000256" key="1">
    <source>
        <dbReference type="ARBA" id="ARBA00006581"/>
    </source>
</evidence>
<protein>
    <recommendedName>
        <fullName evidence="2">dUTP diphosphatase</fullName>
        <ecNumber evidence="2">3.6.1.23</ecNumber>
    </recommendedName>
</protein>
<dbReference type="InterPro" id="IPR008181">
    <property type="entry name" value="dUTPase"/>
</dbReference>
<dbReference type="SUPFAM" id="SSF51283">
    <property type="entry name" value="dUTPase-like"/>
    <property type="match status" value="1"/>
</dbReference>
<proteinExistence type="inferred from homology"/>
<sequence>MKVLKLCVALPHLKELYDGLIDKHNREVENNLYANAGFDLVFPETLCLISGTHKVDLQVRCAMYEEGKGPSAFYLYPRSSIYKTPLRLSNSVGIIDSGYRGNLGAVFDVSGPYECVEGQRFVQICSPSLEPFKIIRVDHLDETARGTEGFGSTGLF</sequence>
<dbReference type="EC" id="3.6.1.23" evidence="2"/>
<keyword evidence="3" id="KW-0546">Nucleotide metabolism</keyword>
<dbReference type="GO" id="GO:0000287">
    <property type="term" value="F:magnesium ion binding"/>
    <property type="evidence" value="ECO:0007669"/>
    <property type="project" value="InterPro"/>
</dbReference>
<dbReference type="GO" id="GO:0004170">
    <property type="term" value="F:dUTP diphosphatase activity"/>
    <property type="evidence" value="ECO:0007669"/>
    <property type="project" value="UniProtKB-EC"/>
</dbReference>
<dbReference type="InterPro" id="IPR029054">
    <property type="entry name" value="dUTPase-like"/>
</dbReference>
<dbReference type="InterPro" id="IPR036157">
    <property type="entry name" value="dUTPase-like_sf"/>
</dbReference>
<organism evidence="5">
    <name type="scientific">viral metagenome</name>
    <dbReference type="NCBI Taxonomy" id="1070528"/>
    <lineage>
        <taxon>unclassified sequences</taxon>
        <taxon>metagenomes</taxon>
        <taxon>organismal metagenomes</taxon>
    </lineage>
</organism>
<name>A0A6C0HMX4_9ZZZZ</name>
<dbReference type="AlphaFoldDB" id="A0A6C0HMX4"/>
<evidence type="ECO:0000256" key="2">
    <source>
        <dbReference type="ARBA" id="ARBA00012379"/>
    </source>
</evidence>
<dbReference type="GO" id="GO:0006226">
    <property type="term" value="P:dUMP biosynthetic process"/>
    <property type="evidence" value="ECO:0007669"/>
    <property type="project" value="InterPro"/>
</dbReference>
<evidence type="ECO:0000259" key="4">
    <source>
        <dbReference type="Pfam" id="PF00692"/>
    </source>
</evidence>
<dbReference type="EMBL" id="MN739994">
    <property type="protein sequence ID" value="QHT82048.1"/>
    <property type="molecule type" value="Genomic_DNA"/>
</dbReference>
<dbReference type="PANTHER" id="PTHR11241">
    <property type="entry name" value="DEOXYURIDINE 5'-TRIPHOSPHATE NUCLEOTIDOHYDROLASE"/>
    <property type="match status" value="1"/>
</dbReference>
<evidence type="ECO:0000313" key="5">
    <source>
        <dbReference type="EMBL" id="QHT82048.1"/>
    </source>
</evidence>
<evidence type="ECO:0000256" key="3">
    <source>
        <dbReference type="ARBA" id="ARBA00023080"/>
    </source>
</evidence>
<feature type="domain" description="dUTPase-like" evidence="4">
    <location>
        <begin position="35"/>
        <end position="154"/>
    </location>
</feature>
<accession>A0A6C0HMX4</accession>
<dbReference type="Gene3D" id="2.70.40.10">
    <property type="match status" value="1"/>
</dbReference>
<comment type="similarity">
    <text evidence="1">Belongs to the dUTPase family.</text>
</comment>